<dbReference type="Proteomes" id="UP000606115">
    <property type="component" value="Unassembled WGS sequence"/>
</dbReference>
<dbReference type="EMBL" id="BMKX01000012">
    <property type="protein sequence ID" value="GGJ72908.1"/>
    <property type="molecule type" value="Genomic_DNA"/>
</dbReference>
<evidence type="ECO:0000313" key="3">
    <source>
        <dbReference type="Proteomes" id="UP000606115"/>
    </source>
</evidence>
<gene>
    <name evidence="2" type="ORF">GCM10007173_34950</name>
</gene>
<comment type="caution">
    <text evidence="2">The sequence shown here is derived from an EMBL/GenBank/DDBJ whole genome shotgun (WGS) entry which is preliminary data.</text>
</comment>
<accession>A0ABQ2DU04</accession>
<feature type="domain" description="HTH cro/C1-type" evidence="1">
    <location>
        <begin position="16"/>
        <end position="74"/>
    </location>
</feature>
<reference evidence="3" key="1">
    <citation type="journal article" date="2019" name="Int. J. Syst. Evol. Microbiol.">
        <title>The Global Catalogue of Microorganisms (GCM) 10K type strain sequencing project: providing services to taxonomists for standard genome sequencing and annotation.</title>
        <authorList>
            <consortium name="The Broad Institute Genomics Platform"/>
            <consortium name="The Broad Institute Genome Sequencing Center for Infectious Disease"/>
            <person name="Wu L."/>
            <person name="Ma J."/>
        </authorList>
    </citation>
    <scope>NUCLEOTIDE SEQUENCE [LARGE SCALE GENOMIC DNA]</scope>
    <source>
        <strain evidence="3">CGMCC 1.3685</strain>
    </source>
</reference>
<dbReference type="SUPFAM" id="SSF47413">
    <property type="entry name" value="lambda repressor-like DNA-binding domains"/>
    <property type="match status" value="1"/>
</dbReference>
<organism evidence="2 3">
    <name type="scientific">Glutamicibacter ardleyensis</name>
    <dbReference type="NCBI Taxonomy" id="225894"/>
    <lineage>
        <taxon>Bacteria</taxon>
        <taxon>Bacillati</taxon>
        <taxon>Actinomycetota</taxon>
        <taxon>Actinomycetes</taxon>
        <taxon>Micrococcales</taxon>
        <taxon>Micrococcaceae</taxon>
        <taxon>Glutamicibacter</taxon>
    </lineage>
</organism>
<dbReference type="CDD" id="cd00093">
    <property type="entry name" value="HTH_XRE"/>
    <property type="match status" value="1"/>
</dbReference>
<dbReference type="InterPro" id="IPR010982">
    <property type="entry name" value="Lambda_DNA-bd_dom_sf"/>
</dbReference>
<dbReference type="RefSeq" id="WP_188687343.1">
    <property type="nucleotide sequence ID" value="NZ_BMKX01000012.1"/>
</dbReference>
<protein>
    <recommendedName>
        <fullName evidence="1">HTH cro/C1-type domain-containing protein</fullName>
    </recommendedName>
</protein>
<keyword evidence="3" id="KW-1185">Reference proteome</keyword>
<name>A0ABQ2DU04_9MICC</name>
<sequence length="197" mass="22526">MADRYIHAETDLANYIRELREDREWTYSDLSKRMLEVGCPIDKSSLQKIEKGQPRRKIAVNELVAFSRVFNEPVSSLLEPDAGLENVLAWNDLMHAESLNEIIHTATASYNGIVARLRKIAEEDTAFKEQVLGRYEQHRSIALEKAKREGEWLGWSFDTEEDLQGYLAVYYVSNGITNTARDVLGITREFGVDDLGE</sequence>
<evidence type="ECO:0000313" key="2">
    <source>
        <dbReference type="EMBL" id="GGJ72908.1"/>
    </source>
</evidence>
<dbReference type="Gene3D" id="1.10.260.40">
    <property type="entry name" value="lambda repressor-like DNA-binding domains"/>
    <property type="match status" value="1"/>
</dbReference>
<evidence type="ECO:0000259" key="1">
    <source>
        <dbReference type="Pfam" id="PF01381"/>
    </source>
</evidence>
<proteinExistence type="predicted"/>
<dbReference type="Pfam" id="PF01381">
    <property type="entry name" value="HTH_3"/>
    <property type="match status" value="1"/>
</dbReference>
<dbReference type="GeneID" id="303305829"/>
<dbReference type="InterPro" id="IPR001387">
    <property type="entry name" value="Cro/C1-type_HTH"/>
</dbReference>